<proteinExistence type="predicted"/>
<evidence type="ECO:0000313" key="3">
    <source>
        <dbReference type="Proteomes" id="UP000575068"/>
    </source>
</evidence>
<keyword evidence="1" id="KW-0732">Signal</keyword>
<sequence length="166" mass="17885">MMKLKRLWPLAALVAPFVLTGCGKKDDTASQRQAIGHAWKYETKGDTKIAYIGSANSVATPTAPDTFAVLLLNSLDTGETGVTIKTVGAPFFCDLSDCSVTAVADGGKPKLWQGRMTDAQDGIFIPPARRAFETIKDAKKIKITVGFTPKSKQAFEFDVAGLNWKT</sequence>
<dbReference type="Proteomes" id="UP000575068">
    <property type="component" value="Unassembled WGS sequence"/>
</dbReference>
<feature type="chain" id="PRO_5033000605" description="Lipoprotein" evidence="1">
    <location>
        <begin position="21"/>
        <end position="166"/>
    </location>
</feature>
<reference evidence="2 3" key="1">
    <citation type="submission" date="2020-08" db="EMBL/GenBank/DDBJ databases">
        <title>Genomic Encyclopedia of Type Strains, Phase IV (KMG-IV): sequencing the most valuable type-strain genomes for metagenomic binning, comparative biology and taxonomic classification.</title>
        <authorList>
            <person name="Goeker M."/>
        </authorList>
    </citation>
    <scope>NUCLEOTIDE SEQUENCE [LARGE SCALE GENOMIC DNA]</scope>
    <source>
        <strain evidence="2 3">DSM 7465</strain>
    </source>
</reference>
<feature type="signal peptide" evidence="1">
    <location>
        <begin position="1"/>
        <end position="20"/>
    </location>
</feature>
<evidence type="ECO:0000313" key="2">
    <source>
        <dbReference type="EMBL" id="MBB4641006.1"/>
    </source>
</evidence>
<protein>
    <recommendedName>
        <fullName evidence="4">Lipoprotein</fullName>
    </recommendedName>
</protein>
<accession>A0A840HU25</accession>
<dbReference type="PROSITE" id="PS51257">
    <property type="entry name" value="PROKAR_LIPOPROTEIN"/>
    <property type="match status" value="1"/>
</dbReference>
<name>A0A840HU25_9SPHN</name>
<keyword evidence="3" id="KW-1185">Reference proteome</keyword>
<dbReference type="AlphaFoldDB" id="A0A840HU25"/>
<dbReference type="RefSeq" id="WP_246414671.1">
    <property type="nucleotide sequence ID" value="NZ_JACHOV010000004.1"/>
</dbReference>
<comment type="caution">
    <text evidence="2">The sequence shown here is derived from an EMBL/GenBank/DDBJ whole genome shotgun (WGS) entry which is preliminary data.</text>
</comment>
<organism evidence="2 3">
    <name type="scientific">Rhizorhapis suberifaciens</name>
    <name type="common">corky root of lettuce</name>
    <dbReference type="NCBI Taxonomy" id="13656"/>
    <lineage>
        <taxon>Bacteria</taxon>
        <taxon>Pseudomonadati</taxon>
        <taxon>Pseudomonadota</taxon>
        <taxon>Alphaproteobacteria</taxon>
        <taxon>Sphingomonadales</taxon>
        <taxon>Sphingomonadaceae</taxon>
        <taxon>Rhizorhapis</taxon>
    </lineage>
</organism>
<evidence type="ECO:0000256" key="1">
    <source>
        <dbReference type="SAM" id="SignalP"/>
    </source>
</evidence>
<dbReference type="EMBL" id="JACHOV010000004">
    <property type="protein sequence ID" value="MBB4641006.1"/>
    <property type="molecule type" value="Genomic_DNA"/>
</dbReference>
<evidence type="ECO:0008006" key="4">
    <source>
        <dbReference type="Google" id="ProtNLM"/>
    </source>
</evidence>
<gene>
    <name evidence="2" type="ORF">HNQ99_001310</name>
</gene>